<dbReference type="Pfam" id="PF13966">
    <property type="entry name" value="zf-RVT"/>
    <property type="match status" value="1"/>
</dbReference>
<dbReference type="GeneID" id="140016743"/>
<organism evidence="2 3">
    <name type="scientific">Coffea arabica</name>
    <name type="common">Arabian coffee</name>
    <dbReference type="NCBI Taxonomy" id="13443"/>
    <lineage>
        <taxon>Eukaryota</taxon>
        <taxon>Viridiplantae</taxon>
        <taxon>Streptophyta</taxon>
        <taxon>Embryophyta</taxon>
        <taxon>Tracheophyta</taxon>
        <taxon>Spermatophyta</taxon>
        <taxon>Magnoliopsida</taxon>
        <taxon>eudicotyledons</taxon>
        <taxon>Gunneridae</taxon>
        <taxon>Pentapetalae</taxon>
        <taxon>asterids</taxon>
        <taxon>lamiids</taxon>
        <taxon>Gentianales</taxon>
        <taxon>Rubiaceae</taxon>
        <taxon>Ixoroideae</taxon>
        <taxon>Gardenieae complex</taxon>
        <taxon>Bertiereae - Coffeeae clade</taxon>
        <taxon>Coffeeae</taxon>
        <taxon>Coffea</taxon>
    </lineage>
</organism>
<dbReference type="PANTHER" id="PTHR33116">
    <property type="entry name" value="REVERSE TRANSCRIPTASE ZINC-BINDING DOMAIN-CONTAINING PROTEIN-RELATED-RELATED"/>
    <property type="match status" value="1"/>
</dbReference>
<reference evidence="2" key="1">
    <citation type="journal article" date="2025" name="Foods">
        <title>Unveiling the Microbial Signatures of Arabica Coffee Cherries: Insights into Ripeness Specific Diversity, Functional Traits, and Implications for Quality and Safety.</title>
        <authorList>
            <consortium name="RefSeq"/>
            <person name="Tenea G.N."/>
            <person name="Cifuentes V."/>
            <person name="Reyes P."/>
            <person name="Cevallos-Vallejos M."/>
        </authorList>
    </citation>
    <scope>NUCLEOTIDE SEQUENCE [LARGE SCALE GENOMIC DNA]</scope>
</reference>
<dbReference type="Proteomes" id="UP001652660">
    <property type="component" value="Chromosome 1e"/>
</dbReference>
<evidence type="ECO:0000313" key="3">
    <source>
        <dbReference type="RefSeq" id="XP_071926511.1"/>
    </source>
</evidence>
<dbReference type="Gene3D" id="3.30.420.10">
    <property type="entry name" value="Ribonuclease H-like superfamily/Ribonuclease H"/>
    <property type="match status" value="1"/>
</dbReference>
<dbReference type="SUPFAM" id="SSF56672">
    <property type="entry name" value="DNA/RNA polymerases"/>
    <property type="match status" value="1"/>
</dbReference>
<protein>
    <recommendedName>
        <fullName evidence="1">Reverse transcriptase domain-containing protein</fullName>
    </recommendedName>
</protein>
<dbReference type="InterPro" id="IPR000477">
    <property type="entry name" value="RT_dom"/>
</dbReference>
<keyword evidence="2" id="KW-1185">Reference proteome</keyword>
<evidence type="ECO:0000313" key="2">
    <source>
        <dbReference type="Proteomes" id="UP001652660"/>
    </source>
</evidence>
<name>A0ABM4W401_COFAR</name>
<dbReference type="InterPro" id="IPR026960">
    <property type="entry name" value="RVT-Znf"/>
</dbReference>
<accession>A0ABM4W401</accession>
<dbReference type="CDD" id="cd06222">
    <property type="entry name" value="RNase_H_like"/>
    <property type="match status" value="1"/>
</dbReference>
<dbReference type="InterPro" id="IPR036397">
    <property type="entry name" value="RNaseH_sf"/>
</dbReference>
<dbReference type="InterPro" id="IPR002156">
    <property type="entry name" value="RNaseH_domain"/>
</dbReference>
<sequence>MGEDNMILEEVPTLEEVRRVVFAIDGESAAGPDGFTGKFFTFAWDIIAQDVHKAIVSFFCGAKLPRFITSTSIVLIPKDLNPQDFSKFRPISIGKKARGGNVALKLDMVKAYDRMSWTHVIHVLQKFGFGERFIDMVWRLLSNVWFSIIINGMSRGFFKSSRGLRQGDPLSPMLFVIGAEVLSRGLNNLAQQVGFVGFRVPRGCPTVTHLAFADDVIIFWNGSTATLKAIMQVLGEYQRSLGQLVNAHKSGYLVYSSLSPARRRVIERVMRFSRRAFPFRNLGFPLYIGRCKASYMGEIGQALVQRIMSWKSKLLSKGGKLTLIKHVLMSIPVHLLSAAVLPASVFKMLEKVQDGGSCHFWYDNWLGSGALFLKATVIPALSFKDFIVNGKWSTHLLSRVLPLDLLPSVLLHSVPRGGRADEFIWSLTSSGKFTLASAFEEVRQTHSSSFVHSQIWHRRIPSKISFFMLRLLCGRLPFPDVLCRLGFQMPSKCLCCPNGAIETVEHVFSEGQIAKAVWNYFASMCGLTQHIWRARNGAVFEGTKMQPANIYQAVISDITSGLDNHFNTKFGWVSFPRLYDWSGQQGGGIRVEVVRWRAKETGCLTLNTDSCSKGKPGWSGGGGVLRDSLGRPIVAFSAFFGKRLSLHAEALALLTGLQLCVEKGFANVEIQSDSQVLVGILQRRFRCPWRIQNEVDQI</sequence>
<dbReference type="SUPFAM" id="SSF53098">
    <property type="entry name" value="Ribonuclease H-like"/>
    <property type="match status" value="1"/>
</dbReference>
<proteinExistence type="predicted"/>
<dbReference type="Pfam" id="PF00078">
    <property type="entry name" value="RVT_1"/>
    <property type="match status" value="1"/>
</dbReference>
<reference evidence="3" key="2">
    <citation type="submission" date="2025-08" db="UniProtKB">
        <authorList>
            <consortium name="RefSeq"/>
        </authorList>
    </citation>
    <scope>IDENTIFICATION</scope>
    <source>
        <tissue evidence="3">Leaves</tissue>
    </source>
</reference>
<dbReference type="InterPro" id="IPR012337">
    <property type="entry name" value="RNaseH-like_sf"/>
</dbReference>
<evidence type="ECO:0000259" key="1">
    <source>
        <dbReference type="PROSITE" id="PS50878"/>
    </source>
</evidence>
<gene>
    <name evidence="3" type="primary">LOC140016743</name>
</gene>
<dbReference type="Pfam" id="PF13456">
    <property type="entry name" value="RVT_3"/>
    <property type="match status" value="1"/>
</dbReference>
<dbReference type="RefSeq" id="XP_071926511.1">
    <property type="nucleotide sequence ID" value="XM_072070410.1"/>
</dbReference>
<dbReference type="PANTHER" id="PTHR33116:SF84">
    <property type="entry name" value="RNA-DIRECTED DNA POLYMERASE"/>
    <property type="match status" value="1"/>
</dbReference>
<dbReference type="InterPro" id="IPR043502">
    <property type="entry name" value="DNA/RNA_pol_sf"/>
</dbReference>
<feature type="domain" description="Reverse transcriptase" evidence="1">
    <location>
        <begin position="1"/>
        <end position="286"/>
    </location>
</feature>
<dbReference type="InterPro" id="IPR044730">
    <property type="entry name" value="RNase_H-like_dom_plant"/>
</dbReference>
<dbReference type="PROSITE" id="PS50878">
    <property type="entry name" value="RT_POL"/>
    <property type="match status" value="1"/>
</dbReference>